<dbReference type="InterPro" id="IPR029065">
    <property type="entry name" value="Enolase_C-like"/>
</dbReference>
<dbReference type="Gene3D" id="3.30.390.10">
    <property type="entry name" value="Enolase-like, N-terminal domain"/>
    <property type="match status" value="1"/>
</dbReference>
<dbReference type="InterPro" id="IPR013341">
    <property type="entry name" value="Mandelate_racemase_N_dom"/>
</dbReference>
<name>A0A841PN93_9BACL</name>
<organism evidence="4 5">
    <name type="scientific">Geomicrobium halophilum</name>
    <dbReference type="NCBI Taxonomy" id="549000"/>
    <lineage>
        <taxon>Bacteria</taxon>
        <taxon>Bacillati</taxon>
        <taxon>Bacillota</taxon>
        <taxon>Bacilli</taxon>
        <taxon>Bacillales</taxon>
        <taxon>Geomicrobium</taxon>
    </lineage>
</organism>
<dbReference type="EMBL" id="JACHHJ010000001">
    <property type="protein sequence ID" value="MBB6448676.1"/>
    <property type="molecule type" value="Genomic_DNA"/>
</dbReference>
<dbReference type="InterPro" id="IPR029017">
    <property type="entry name" value="Enolase-like_N"/>
</dbReference>
<evidence type="ECO:0000256" key="2">
    <source>
        <dbReference type="ARBA" id="ARBA00023239"/>
    </source>
</evidence>
<proteinExistence type="predicted"/>
<sequence>MIHSVCADLLMRGGPRNIEHIWFKLFRIFNHHGYAGTEMRALSAIDIALWDILGKISNLPVYRLLGGACRDEIKVYNTCVGYIDNDDRNKFMTEPEKLAEELLEKGIRVMKIWPFDELSADFQGQYIYPEMIKKGIEPFRKIRNHFGNEIELALEGHGRWNLPSAIRIAQELEELNLLWLEDMMPVTNVETIKQLKDAVNTPIGASERLFTRYQYQSLLNIYGADSRLDGRHYGNQKNCNISGRVRPSFCSSQLRRAYIKCSECSYLL</sequence>
<dbReference type="SUPFAM" id="SSF54826">
    <property type="entry name" value="Enolase N-terminal domain-like"/>
    <property type="match status" value="1"/>
</dbReference>
<reference evidence="4 5" key="1">
    <citation type="submission" date="2020-08" db="EMBL/GenBank/DDBJ databases">
        <title>Genomic Encyclopedia of Type Strains, Phase IV (KMG-IV): sequencing the most valuable type-strain genomes for metagenomic binning, comparative biology and taxonomic classification.</title>
        <authorList>
            <person name="Goeker M."/>
        </authorList>
    </citation>
    <scope>NUCLEOTIDE SEQUENCE [LARGE SCALE GENOMIC DNA]</scope>
    <source>
        <strain evidence="4 5">DSM 21769</strain>
    </source>
</reference>
<evidence type="ECO:0000313" key="5">
    <source>
        <dbReference type="Proteomes" id="UP000568839"/>
    </source>
</evidence>
<feature type="domain" description="Mandelate racemase/muconate lactonizing enzyme C-terminal" evidence="3">
    <location>
        <begin position="95"/>
        <end position="202"/>
    </location>
</feature>
<keyword evidence="1" id="KW-0479">Metal-binding</keyword>
<dbReference type="SMART" id="SM00922">
    <property type="entry name" value="MR_MLE"/>
    <property type="match status" value="1"/>
</dbReference>
<evidence type="ECO:0000259" key="3">
    <source>
        <dbReference type="SMART" id="SM00922"/>
    </source>
</evidence>
<accession>A0A841PN93</accession>
<dbReference type="InterPro" id="IPR018110">
    <property type="entry name" value="Mandel_Rmase/mucon_lact_enz_CS"/>
</dbReference>
<dbReference type="GO" id="GO:0009063">
    <property type="term" value="P:amino acid catabolic process"/>
    <property type="evidence" value="ECO:0007669"/>
    <property type="project" value="InterPro"/>
</dbReference>
<dbReference type="Gene3D" id="3.20.20.120">
    <property type="entry name" value="Enolase-like C-terminal domain"/>
    <property type="match status" value="1"/>
</dbReference>
<dbReference type="InterPro" id="IPR036849">
    <property type="entry name" value="Enolase-like_C_sf"/>
</dbReference>
<dbReference type="Pfam" id="PF13378">
    <property type="entry name" value="MR_MLE_C"/>
    <property type="match status" value="1"/>
</dbReference>
<dbReference type="InterPro" id="IPR013342">
    <property type="entry name" value="Mandelate_racemase_C"/>
</dbReference>
<dbReference type="PANTHER" id="PTHR48080">
    <property type="entry name" value="D-GALACTONATE DEHYDRATASE-RELATED"/>
    <property type="match status" value="1"/>
</dbReference>
<dbReference type="SUPFAM" id="SSF51604">
    <property type="entry name" value="Enolase C-terminal domain-like"/>
    <property type="match status" value="1"/>
</dbReference>
<dbReference type="GO" id="GO:0046872">
    <property type="term" value="F:metal ion binding"/>
    <property type="evidence" value="ECO:0007669"/>
    <property type="project" value="UniProtKB-KW"/>
</dbReference>
<keyword evidence="5" id="KW-1185">Reference proteome</keyword>
<gene>
    <name evidence="4" type="ORF">HNR44_000625</name>
</gene>
<dbReference type="AlphaFoldDB" id="A0A841PN93"/>
<dbReference type="Proteomes" id="UP000568839">
    <property type="component" value="Unassembled WGS sequence"/>
</dbReference>
<evidence type="ECO:0000256" key="1">
    <source>
        <dbReference type="ARBA" id="ARBA00022723"/>
    </source>
</evidence>
<dbReference type="InterPro" id="IPR034593">
    <property type="entry name" value="DgoD-like"/>
</dbReference>
<dbReference type="PANTHER" id="PTHR48080:SF2">
    <property type="entry name" value="D-GALACTONATE DEHYDRATASE"/>
    <property type="match status" value="1"/>
</dbReference>
<protein>
    <submittedName>
        <fullName evidence="4">L-alanine-DL-glutamate epimerase-like enolase superfamily enzyme</fullName>
    </submittedName>
</protein>
<keyword evidence="2" id="KW-0456">Lyase</keyword>
<comment type="caution">
    <text evidence="4">The sequence shown here is derived from an EMBL/GenBank/DDBJ whole genome shotgun (WGS) entry which is preliminary data.</text>
</comment>
<evidence type="ECO:0000313" key="4">
    <source>
        <dbReference type="EMBL" id="MBB6448676.1"/>
    </source>
</evidence>
<dbReference type="GO" id="GO:0016829">
    <property type="term" value="F:lyase activity"/>
    <property type="evidence" value="ECO:0007669"/>
    <property type="project" value="UniProtKB-KW"/>
</dbReference>
<dbReference type="PROSITE" id="PS00908">
    <property type="entry name" value="MR_MLE_1"/>
    <property type="match status" value="1"/>
</dbReference>
<dbReference type="Pfam" id="PF02746">
    <property type="entry name" value="MR_MLE_N"/>
    <property type="match status" value="1"/>
</dbReference>